<comment type="caution">
    <text evidence="1">The sequence shown here is derived from an EMBL/GenBank/DDBJ whole genome shotgun (WGS) entry which is preliminary data.</text>
</comment>
<feature type="non-terminal residue" evidence="1">
    <location>
        <position position="48"/>
    </location>
</feature>
<reference evidence="1 2" key="1">
    <citation type="submission" date="2021-06" db="EMBL/GenBank/DDBJ databases">
        <authorList>
            <person name="Kallberg Y."/>
            <person name="Tangrot J."/>
            <person name="Rosling A."/>
        </authorList>
    </citation>
    <scope>NUCLEOTIDE SEQUENCE [LARGE SCALE GENOMIC DNA]</scope>
    <source>
        <strain evidence="1 2">120-4 pot B 10/14</strain>
    </source>
</reference>
<evidence type="ECO:0000313" key="2">
    <source>
        <dbReference type="Proteomes" id="UP000789901"/>
    </source>
</evidence>
<dbReference type="Proteomes" id="UP000789901">
    <property type="component" value="Unassembled WGS sequence"/>
</dbReference>
<sequence length="48" mass="5428">TDPEAEIIIIGIEIIIIRIEAVQEIEITEMTEMNTALEIICEETRPTS</sequence>
<evidence type="ECO:0000313" key="1">
    <source>
        <dbReference type="EMBL" id="CAG8838954.1"/>
    </source>
</evidence>
<gene>
    <name evidence="1" type="ORF">GMARGA_LOCUS34230</name>
</gene>
<protein>
    <submittedName>
        <fullName evidence="1">30497_t:CDS:1</fullName>
    </submittedName>
</protein>
<feature type="non-terminal residue" evidence="1">
    <location>
        <position position="1"/>
    </location>
</feature>
<name>A0ABN7WSZ4_GIGMA</name>
<keyword evidence="2" id="KW-1185">Reference proteome</keyword>
<organism evidence="1 2">
    <name type="scientific">Gigaspora margarita</name>
    <dbReference type="NCBI Taxonomy" id="4874"/>
    <lineage>
        <taxon>Eukaryota</taxon>
        <taxon>Fungi</taxon>
        <taxon>Fungi incertae sedis</taxon>
        <taxon>Mucoromycota</taxon>
        <taxon>Glomeromycotina</taxon>
        <taxon>Glomeromycetes</taxon>
        <taxon>Diversisporales</taxon>
        <taxon>Gigasporaceae</taxon>
        <taxon>Gigaspora</taxon>
    </lineage>
</organism>
<dbReference type="EMBL" id="CAJVQB010059376">
    <property type="protein sequence ID" value="CAG8838954.1"/>
    <property type="molecule type" value="Genomic_DNA"/>
</dbReference>
<accession>A0ABN7WSZ4</accession>
<proteinExistence type="predicted"/>